<dbReference type="EC" id="2.3.1.39" evidence="4"/>
<evidence type="ECO:0000256" key="5">
    <source>
        <dbReference type="PIRSR" id="PIRSR000446-1"/>
    </source>
</evidence>
<dbReference type="PANTHER" id="PTHR42681">
    <property type="entry name" value="MALONYL-COA-ACYL CARRIER PROTEIN TRANSACYLASE, MITOCHONDRIAL"/>
    <property type="match status" value="1"/>
</dbReference>
<dbReference type="InterPro" id="IPR016036">
    <property type="entry name" value="Malonyl_transacylase_ACP-bd"/>
</dbReference>
<reference evidence="7 8" key="1">
    <citation type="journal article" date="2016" name="Nat. Commun.">
        <title>Thousands of microbial genomes shed light on interconnected biogeochemical processes in an aquifer system.</title>
        <authorList>
            <person name="Anantharaman K."/>
            <person name="Brown C.T."/>
            <person name="Hug L.A."/>
            <person name="Sharon I."/>
            <person name="Castelle C.J."/>
            <person name="Probst A.J."/>
            <person name="Thomas B.C."/>
            <person name="Singh A."/>
            <person name="Wilkins M.J."/>
            <person name="Karaoz U."/>
            <person name="Brodie E.L."/>
            <person name="Williams K.H."/>
            <person name="Hubbard S.S."/>
            <person name="Banfield J.F."/>
        </authorList>
    </citation>
    <scope>NUCLEOTIDE SEQUENCE [LARGE SCALE GENOMIC DNA]</scope>
</reference>
<proteinExistence type="inferred from homology"/>
<sequence length="310" mass="33472">MSIERQALVFPGQNSVELEMGKLLYDFEPAKAVYKVAAETLGARITEVCMDGNAQDLQACDIAQPALVATEIAWFGVLMAEGRIVGKQRVILGHSTGEYSAHVAAGSLSLEDALKISHQRGLWLEKEAKANPASMVAVLGLCQQDVEEKICKPSGAEIANVNSDSQIVLAGTAQAISQAEEIAKELRGKVRQLNINVGSHFSGAQPVADKLAQLLEKVHIEPPKIPLIANATTDYVSTADQVRKSLVDQLTHTVHWLNMVLKANHDGVVEFCEIGPKATLTGLIKRIAKDSGLEVSAHSSEELLWQQEIK</sequence>
<dbReference type="InterPro" id="IPR016035">
    <property type="entry name" value="Acyl_Trfase/lysoPLipase"/>
</dbReference>
<dbReference type="GO" id="GO:0005829">
    <property type="term" value="C:cytosol"/>
    <property type="evidence" value="ECO:0007669"/>
    <property type="project" value="TreeGrafter"/>
</dbReference>
<evidence type="ECO:0000313" key="8">
    <source>
        <dbReference type="Proteomes" id="UP000176751"/>
    </source>
</evidence>
<evidence type="ECO:0000256" key="4">
    <source>
        <dbReference type="PIRNR" id="PIRNR000446"/>
    </source>
</evidence>
<dbReference type="SUPFAM" id="SSF52151">
    <property type="entry name" value="FabD/lysophospholipase-like"/>
    <property type="match status" value="1"/>
</dbReference>
<dbReference type="Gene3D" id="3.40.366.10">
    <property type="entry name" value="Malonyl-Coenzyme A Acyl Carrier Protein, domain 2"/>
    <property type="match status" value="1"/>
</dbReference>
<dbReference type="SUPFAM" id="SSF55048">
    <property type="entry name" value="Probable ACP-binding domain of malonyl-CoA ACP transacylase"/>
    <property type="match status" value="1"/>
</dbReference>
<evidence type="ECO:0000256" key="1">
    <source>
        <dbReference type="ARBA" id="ARBA00022679"/>
    </source>
</evidence>
<evidence type="ECO:0000256" key="3">
    <source>
        <dbReference type="ARBA" id="ARBA00048462"/>
    </source>
</evidence>
<feature type="active site" evidence="5">
    <location>
        <position position="200"/>
    </location>
</feature>
<dbReference type="Pfam" id="PF00698">
    <property type="entry name" value="Acyl_transf_1"/>
    <property type="match status" value="1"/>
</dbReference>
<dbReference type="GO" id="GO:0006633">
    <property type="term" value="P:fatty acid biosynthetic process"/>
    <property type="evidence" value="ECO:0007669"/>
    <property type="project" value="TreeGrafter"/>
</dbReference>
<keyword evidence="2 4" id="KW-0012">Acyltransferase</keyword>
<evidence type="ECO:0000256" key="2">
    <source>
        <dbReference type="ARBA" id="ARBA00023315"/>
    </source>
</evidence>
<protein>
    <recommendedName>
        <fullName evidence="4">Malonyl CoA-acyl carrier protein transacylase</fullName>
        <ecNumber evidence="4">2.3.1.39</ecNumber>
    </recommendedName>
</protein>
<dbReference type="InterPro" id="IPR014043">
    <property type="entry name" value="Acyl_transferase_dom"/>
</dbReference>
<feature type="domain" description="Malonyl-CoA:ACP transacylase (MAT)" evidence="6">
    <location>
        <begin position="9"/>
        <end position="303"/>
    </location>
</feature>
<feature type="active site" evidence="5">
    <location>
        <position position="95"/>
    </location>
</feature>
<evidence type="ECO:0000259" key="6">
    <source>
        <dbReference type="SMART" id="SM00827"/>
    </source>
</evidence>
<dbReference type="SMART" id="SM00827">
    <property type="entry name" value="PKS_AT"/>
    <property type="match status" value="1"/>
</dbReference>
<name>A0A1F5HBM0_9BACT</name>
<dbReference type="AlphaFoldDB" id="A0A1F5HBM0"/>
<accession>A0A1F5HBM0</accession>
<dbReference type="STRING" id="1797737.A2196_03305"/>
<evidence type="ECO:0000313" key="7">
    <source>
        <dbReference type="EMBL" id="OGE01498.1"/>
    </source>
</evidence>
<dbReference type="InterPro" id="IPR050858">
    <property type="entry name" value="Mal-CoA-ACP_Trans/PKS_FabD"/>
</dbReference>
<keyword evidence="1 4" id="KW-0808">Transferase</keyword>
<organism evidence="7 8">
    <name type="scientific">Candidatus Curtissbacteria bacterium RIFOXYA1_FULL_41_14</name>
    <dbReference type="NCBI Taxonomy" id="1797737"/>
    <lineage>
        <taxon>Bacteria</taxon>
        <taxon>Candidatus Curtissiibacteriota</taxon>
    </lineage>
</organism>
<dbReference type="PANTHER" id="PTHR42681:SF1">
    <property type="entry name" value="MALONYL-COA-ACYL CARRIER PROTEIN TRANSACYLASE, MITOCHONDRIAL"/>
    <property type="match status" value="1"/>
</dbReference>
<comment type="similarity">
    <text evidence="4">Belongs to the fabD family.</text>
</comment>
<dbReference type="Gene3D" id="3.30.70.250">
    <property type="entry name" value="Malonyl-CoA ACP transacylase, ACP-binding"/>
    <property type="match status" value="1"/>
</dbReference>
<comment type="caution">
    <text evidence="7">The sequence shown here is derived from an EMBL/GenBank/DDBJ whole genome shotgun (WGS) entry which is preliminary data.</text>
</comment>
<dbReference type="InterPro" id="IPR024925">
    <property type="entry name" value="Malonyl_CoA-ACP_transAc"/>
</dbReference>
<dbReference type="PIRSF" id="PIRSF000446">
    <property type="entry name" value="Mct"/>
    <property type="match status" value="1"/>
</dbReference>
<dbReference type="GO" id="GO:0004314">
    <property type="term" value="F:[acyl-carrier-protein] S-malonyltransferase activity"/>
    <property type="evidence" value="ECO:0007669"/>
    <property type="project" value="UniProtKB-EC"/>
</dbReference>
<dbReference type="InterPro" id="IPR001227">
    <property type="entry name" value="Ac_transferase_dom_sf"/>
</dbReference>
<gene>
    <name evidence="7" type="ORF">A2196_03305</name>
</gene>
<dbReference type="Proteomes" id="UP000176751">
    <property type="component" value="Unassembled WGS sequence"/>
</dbReference>
<dbReference type="EMBL" id="MFCA01000026">
    <property type="protein sequence ID" value="OGE01498.1"/>
    <property type="molecule type" value="Genomic_DNA"/>
</dbReference>
<comment type="catalytic activity">
    <reaction evidence="3 4">
        <text>holo-[ACP] + malonyl-CoA = malonyl-[ACP] + CoA</text>
        <dbReference type="Rhea" id="RHEA:41792"/>
        <dbReference type="Rhea" id="RHEA-COMP:9623"/>
        <dbReference type="Rhea" id="RHEA-COMP:9685"/>
        <dbReference type="ChEBI" id="CHEBI:57287"/>
        <dbReference type="ChEBI" id="CHEBI:57384"/>
        <dbReference type="ChEBI" id="CHEBI:64479"/>
        <dbReference type="ChEBI" id="CHEBI:78449"/>
        <dbReference type="EC" id="2.3.1.39"/>
    </reaction>
</comment>